<dbReference type="EMBL" id="CP009962">
    <property type="protein sequence ID" value="AIY41167.1"/>
    <property type="molecule type" value="Genomic_DNA"/>
</dbReference>
<sequence length="199" mass="22596">MDKIHTINDTRATLLEIGLQLFAEQGYNGTGIKEIVDAAGVPKGSFYNYFKSKEDFGGEVISHYADGFAEKWSMYFAEGPEQPLAALRYTYERIISYHEQCEVKAGCLLGNFAAEMSESSELCRVTLQEVVSGWRKRFVSYLRRAQADGSVRTDLSAEQLADFFWNAWEGALLRMKIERSTAPVRACVNLMFDHFFLPQ</sequence>
<dbReference type="PANTHER" id="PTHR47506:SF6">
    <property type="entry name" value="HTH-TYPE TRANSCRIPTIONAL REPRESSOR NEMR"/>
    <property type="match status" value="1"/>
</dbReference>
<dbReference type="HOGENOM" id="CLU_069356_28_1_4"/>
<keyword evidence="7" id="KW-1185">Reference proteome</keyword>
<dbReference type="GO" id="GO:0003677">
    <property type="term" value="F:DNA binding"/>
    <property type="evidence" value="ECO:0007669"/>
    <property type="project" value="UniProtKB-UniRule"/>
</dbReference>
<dbReference type="InterPro" id="IPR011075">
    <property type="entry name" value="TetR_C"/>
</dbReference>
<dbReference type="RefSeq" id="WP_052135015.1">
    <property type="nucleotide sequence ID" value="NZ_CP009962.1"/>
</dbReference>
<dbReference type="SUPFAM" id="SSF46689">
    <property type="entry name" value="Homeodomain-like"/>
    <property type="match status" value="1"/>
</dbReference>
<feature type="DNA-binding region" description="H-T-H motif" evidence="4">
    <location>
        <begin position="31"/>
        <end position="50"/>
    </location>
</feature>
<name>A0A0A1FE85_9BURK</name>
<dbReference type="SUPFAM" id="SSF48498">
    <property type="entry name" value="Tetracyclin repressor-like, C-terminal domain"/>
    <property type="match status" value="1"/>
</dbReference>
<dbReference type="OrthoDB" id="9809772at2"/>
<dbReference type="KEGG" id="care:LT85_2009"/>
<organism evidence="6 7">
    <name type="scientific">Collimonas arenae</name>
    <dbReference type="NCBI Taxonomy" id="279058"/>
    <lineage>
        <taxon>Bacteria</taxon>
        <taxon>Pseudomonadati</taxon>
        <taxon>Pseudomonadota</taxon>
        <taxon>Betaproteobacteria</taxon>
        <taxon>Burkholderiales</taxon>
        <taxon>Oxalobacteraceae</taxon>
        <taxon>Collimonas</taxon>
    </lineage>
</organism>
<dbReference type="Proteomes" id="UP000030302">
    <property type="component" value="Chromosome"/>
</dbReference>
<dbReference type="InterPro" id="IPR036271">
    <property type="entry name" value="Tet_transcr_reg_TetR-rel_C_sf"/>
</dbReference>
<dbReference type="InterPro" id="IPR009057">
    <property type="entry name" value="Homeodomain-like_sf"/>
</dbReference>
<evidence type="ECO:0000313" key="7">
    <source>
        <dbReference type="Proteomes" id="UP000030302"/>
    </source>
</evidence>
<dbReference type="PROSITE" id="PS50977">
    <property type="entry name" value="HTH_TETR_2"/>
    <property type="match status" value="1"/>
</dbReference>
<keyword evidence="3" id="KW-0804">Transcription</keyword>
<evidence type="ECO:0000256" key="1">
    <source>
        <dbReference type="ARBA" id="ARBA00023015"/>
    </source>
</evidence>
<dbReference type="Pfam" id="PF00440">
    <property type="entry name" value="TetR_N"/>
    <property type="match status" value="1"/>
</dbReference>
<feature type="domain" description="HTH tetR-type" evidence="5">
    <location>
        <begin position="8"/>
        <end position="68"/>
    </location>
</feature>
<dbReference type="PRINTS" id="PR00455">
    <property type="entry name" value="HTHTETR"/>
</dbReference>
<proteinExistence type="predicted"/>
<dbReference type="InterPro" id="IPR001647">
    <property type="entry name" value="HTH_TetR"/>
</dbReference>
<gene>
    <name evidence="6" type="ORF">LT85_2009</name>
</gene>
<dbReference type="Pfam" id="PF16925">
    <property type="entry name" value="TetR_C_13"/>
    <property type="match status" value="1"/>
</dbReference>
<protein>
    <submittedName>
        <fullName evidence="6">Transcriptional regulator</fullName>
    </submittedName>
</protein>
<evidence type="ECO:0000259" key="5">
    <source>
        <dbReference type="PROSITE" id="PS50977"/>
    </source>
</evidence>
<evidence type="ECO:0000313" key="6">
    <source>
        <dbReference type="EMBL" id="AIY41167.1"/>
    </source>
</evidence>
<evidence type="ECO:0000256" key="4">
    <source>
        <dbReference type="PROSITE-ProRule" id="PRU00335"/>
    </source>
</evidence>
<dbReference type="PANTHER" id="PTHR47506">
    <property type="entry name" value="TRANSCRIPTIONAL REGULATORY PROTEIN"/>
    <property type="match status" value="1"/>
</dbReference>
<keyword evidence="1" id="KW-0805">Transcription regulation</keyword>
<reference evidence="7" key="1">
    <citation type="journal article" date="2014" name="Soil Biol. Biochem.">
        <title>Structure and function of bacterial communities in ageing soils: Insights from the Mendocino ecological staircase.</title>
        <authorList>
            <person name="Uroz S."/>
            <person name="Tech J.J."/>
            <person name="Sawaya N.A."/>
            <person name="Frey-Klett P."/>
            <person name="Leveau J.H.J."/>
        </authorList>
    </citation>
    <scope>NUCLEOTIDE SEQUENCE [LARGE SCALE GENOMIC DNA]</scope>
    <source>
        <strain evidence="7">Cal35</strain>
    </source>
</reference>
<dbReference type="STRING" id="279058.LT85_2009"/>
<dbReference type="Gene3D" id="1.10.357.10">
    <property type="entry name" value="Tetracycline Repressor, domain 2"/>
    <property type="match status" value="1"/>
</dbReference>
<evidence type="ECO:0000256" key="2">
    <source>
        <dbReference type="ARBA" id="ARBA00023125"/>
    </source>
</evidence>
<dbReference type="AlphaFoldDB" id="A0A0A1FE85"/>
<evidence type="ECO:0000256" key="3">
    <source>
        <dbReference type="ARBA" id="ARBA00023163"/>
    </source>
</evidence>
<accession>A0A0A1FE85</accession>
<keyword evidence="2 4" id="KW-0238">DNA-binding</keyword>